<dbReference type="SUPFAM" id="SSF53474">
    <property type="entry name" value="alpha/beta-Hydrolases"/>
    <property type="match status" value="1"/>
</dbReference>
<dbReference type="Gene3D" id="3.40.50.1820">
    <property type="entry name" value="alpha/beta hydrolase"/>
    <property type="match status" value="1"/>
</dbReference>
<sequence length="745" mass="85028">MYFKLSTILLTAVFMCSVYVAQAQQTKDITLEDIYRKGTFRAESVYGVNWMKDGQYYSSQVPDQQNNVYDIVKYDVTTGKPVNTIIEGEVLKPDGSSTPIKFDDYTFSSDEQKVLFSTETEQIYRRSSKADFYIYDLNTKKLTKLSNGGKQMYATFSPDAKRVAFARDNNMFVVDLSNMQETQITTNGKFNSIINGYADWVYEEEFSFAKGFHWSPDGSKIAFYTFDETNVPEYNMQMWGELYPQDYKFKYPKAGEANSAVKVSVYDLSNGRTVKMDTGNEADIYIPRIKWTHDSNLLSIQKMNRLQNTLEILHANVITGKANVVLKETDKAYIDITDDLTYLKDGKNFIHSSEKDGFNHLYLYDMKGKLVRQITNGDWEVSSFIGFDEKNDRLYYMSTEVSPLDRHLYSISSKGKSKKRLTNEAGTHNINMSNDYKYYLDYHSAANVPTTVSLHTAKDGKLIKVLEDNQELRNTLAQYNIAKQEFFTMNTPEGTKLNGWMIKPTDFDPNKKYPVLMFVYGGPGSQTVTNSWGSNNYLWYQVLADKGLIVVSVDNRGTGARGAEFKKVTYANLGKYEIEDQIEAAKWLGQQSYVDKDRIGIWGHSFGGYMTLLGLTKGNGIFRAGISVAPVTNWRFYDSIYTERYLKTPQLNAAGYDENSPLSFADQLQGELLLIHGTGDDNVHFQNTVEMQDALISANKQFETFIYPNRNHGVSGGITLLHRFKMMTDFLERNLINPSTESNQL</sequence>
<keyword evidence="3" id="KW-0732">Signal</keyword>
<dbReference type="Gene3D" id="2.140.10.30">
    <property type="entry name" value="Dipeptidylpeptidase IV, N-terminal domain"/>
    <property type="match status" value="1"/>
</dbReference>
<dbReference type="InterPro" id="IPR001375">
    <property type="entry name" value="Peptidase_S9_cat"/>
</dbReference>
<dbReference type="PROSITE" id="PS00708">
    <property type="entry name" value="PRO_ENDOPEP_SER"/>
    <property type="match status" value="1"/>
</dbReference>
<reference evidence="7" key="1">
    <citation type="journal article" date="2019" name="Int. J. Syst. Evol. Microbiol.">
        <title>The Global Catalogue of Microorganisms (GCM) 10K type strain sequencing project: providing services to taxonomists for standard genome sequencing and annotation.</title>
        <authorList>
            <consortium name="The Broad Institute Genomics Platform"/>
            <consortium name="The Broad Institute Genome Sequencing Center for Infectious Disease"/>
            <person name="Wu L."/>
            <person name="Ma J."/>
        </authorList>
    </citation>
    <scope>NUCLEOTIDE SEQUENCE [LARGE SCALE GENOMIC DNA]</scope>
    <source>
        <strain evidence="7">JCM 16545</strain>
    </source>
</reference>
<dbReference type="Proteomes" id="UP001597369">
    <property type="component" value="Unassembled WGS sequence"/>
</dbReference>
<keyword evidence="1" id="KW-0645">Protease</keyword>
<evidence type="ECO:0000313" key="7">
    <source>
        <dbReference type="Proteomes" id="UP001597369"/>
    </source>
</evidence>
<dbReference type="Pfam" id="PF00930">
    <property type="entry name" value="DPPIV_N"/>
    <property type="match status" value="1"/>
</dbReference>
<name>A0ABW4WVA9_9BACT</name>
<dbReference type="InterPro" id="IPR050278">
    <property type="entry name" value="Serine_Prot_S9B/DPPIV"/>
</dbReference>
<dbReference type="InterPro" id="IPR029058">
    <property type="entry name" value="AB_hydrolase_fold"/>
</dbReference>
<comment type="caution">
    <text evidence="6">The sequence shown here is derived from an EMBL/GenBank/DDBJ whole genome shotgun (WGS) entry which is preliminary data.</text>
</comment>
<evidence type="ECO:0000259" key="4">
    <source>
        <dbReference type="Pfam" id="PF00326"/>
    </source>
</evidence>
<dbReference type="EMBL" id="JBHUHV010000022">
    <property type="protein sequence ID" value="MFD2066684.1"/>
    <property type="molecule type" value="Genomic_DNA"/>
</dbReference>
<feature type="signal peptide" evidence="3">
    <location>
        <begin position="1"/>
        <end position="23"/>
    </location>
</feature>
<evidence type="ECO:0000259" key="5">
    <source>
        <dbReference type="Pfam" id="PF00930"/>
    </source>
</evidence>
<dbReference type="PANTHER" id="PTHR11731:SF193">
    <property type="entry name" value="DIPEPTIDYL PEPTIDASE 9"/>
    <property type="match status" value="1"/>
</dbReference>
<feature type="chain" id="PRO_5045615610" evidence="3">
    <location>
        <begin position="24"/>
        <end position="745"/>
    </location>
</feature>
<evidence type="ECO:0000256" key="2">
    <source>
        <dbReference type="ARBA" id="ARBA00022801"/>
    </source>
</evidence>
<gene>
    <name evidence="6" type="ORF">ACFSKU_07285</name>
</gene>
<dbReference type="RefSeq" id="WP_229960561.1">
    <property type="nucleotide sequence ID" value="NZ_JAJJWI010000008.1"/>
</dbReference>
<dbReference type="Pfam" id="PF00326">
    <property type="entry name" value="Peptidase_S9"/>
    <property type="match status" value="1"/>
</dbReference>
<feature type="domain" description="Peptidase S9 prolyl oligopeptidase catalytic" evidence="4">
    <location>
        <begin position="541"/>
        <end position="735"/>
    </location>
</feature>
<evidence type="ECO:0000313" key="6">
    <source>
        <dbReference type="EMBL" id="MFD2066684.1"/>
    </source>
</evidence>
<organism evidence="6 7">
    <name type="scientific">Pontibacter silvestris</name>
    <dbReference type="NCBI Taxonomy" id="2305183"/>
    <lineage>
        <taxon>Bacteria</taxon>
        <taxon>Pseudomonadati</taxon>
        <taxon>Bacteroidota</taxon>
        <taxon>Cytophagia</taxon>
        <taxon>Cytophagales</taxon>
        <taxon>Hymenobacteraceae</taxon>
        <taxon>Pontibacter</taxon>
    </lineage>
</organism>
<keyword evidence="7" id="KW-1185">Reference proteome</keyword>
<keyword evidence="2" id="KW-0378">Hydrolase</keyword>
<dbReference type="PANTHER" id="PTHR11731">
    <property type="entry name" value="PROTEASE FAMILY S9B,C DIPEPTIDYL-PEPTIDASE IV-RELATED"/>
    <property type="match status" value="1"/>
</dbReference>
<evidence type="ECO:0000256" key="1">
    <source>
        <dbReference type="ARBA" id="ARBA00022670"/>
    </source>
</evidence>
<protein>
    <submittedName>
        <fullName evidence="6">S9 family peptidase</fullName>
    </submittedName>
</protein>
<accession>A0ABW4WVA9</accession>
<evidence type="ECO:0000256" key="3">
    <source>
        <dbReference type="SAM" id="SignalP"/>
    </source>
</evidence>
<dbReference type="InterPro" id="IPR002471">
    <property type="entry name" value="Pept_S9_AS"/>
</dbReference>
<dbReference type="InterPro" id="IPR002469">
    <property type="entry name" value="Peptidase_S9B_N"/>
</dbReference>
<feature type="domain" description="Dipeptidylpeptidase IV N-terminal" evidence="5">
    <location>
        <begin position="108"/>
        <end position="449"/>
    </location>
</feature>
<dbReference type="SUPFAM" id="SSF82171">
    <property type="entry name" value="DPP6 N-terminal domain-like"/>
    <property type="match status" value="1"/>
</dbReference>
<proteinExistence type="predicted"/>